<evidence type="ECO:0000259" key="1">
    <source>
        <dbReference type="Pfam" id="PF05299"/>
    </source>
</evidence>
<dbReference type="InterPro" id="IPR007963">
    <property type="entry name" value="Peptidase_M61_catalytic"/>
</dbReference>
<dbReference type="EMBL" id="LRDB01000002">
    <property type="protein sequence ID" value="KYG82724.1"/>
    <property type="molecule type" value="Genomic_DNA"/>
</dbReference>
<evidence type="ECO:0000259" key="2">
    <source>
        <dbReference type="Pfam" id="PF17899"/>
    </source>
</evidence>
<keyword evidence="4" id="KW-1185">Reference proteome</keyword>
<dbReference type="AlphaFoldDB" id="A0A150XVR1"/>
<evidence type="ECO:0008006" key="5">
    <source>
        <dbReference type="Google" id="ProtNLM"/>
    </source>
</evidence>
<name>A0A150XVR1_9BACT</name>
<dbReference type="Proteomes" id="UP000075615">
    <property type="component" value="Unassembled WGS sequence"/>
</dbReference>
<dbReference type="Gene3D" id="1.10.390.10">
    <property type="entry name" value="Neutral Protease Domain 2"/>
    <property type="match status" value="1"/>
</dbReference>
<accession>A0A150XVR1</accession>
<dbReference type="Pfam" id="PF17899">
    <property type="entry name" value="Peptidase_M61_N"/>
    <property type="match status" value="1"/>
</dbReference>
<protein>
    <recommendedName>
        <fullName evidence="5">Peptidase M61</fullName>
    </recommendedName>
</protein>
<proteinExistence type="predicted"/>
<gene>
    <name evidence="3" type="ORF">AWN68_13110</name>
</gene>
<sequence>MPEHVKLLVFKFNIMNKLKFICLGLLFTTLTWAATPYKYVIDLTRVSDDRVLVELAPPKIKQDEIIFYLPKIIPGTYAIADYGRMVSDFEAFDKKGNALLVKRLDDNTWKISNAKKIAKISYWVDDTYDNPKEGAEIFQPAGTNIAEGENFLLNTSGFFGYFEGMKKETFELNIIRPKNFYGATGLKAEATNTSLSRSLRKRDFITPDVNSTVDRFEVSDYDRLVDSPLMYSKADTAVIKVANTEVLVASYSPNNKVTAKEIATSIKEVLAAQSTFLGGKLPVEKYAFIFYFTDQPVVSYGALEHSFSSLYFMPEQTIQQMNQQLRDFAAHEFFHIVTPLTIHSEEIGSFDFNDPKMSRHLWMYEGMTEYFAGSVQVKYDLVSPDEYLDMLREKILTSAQFKDDLPFTELSLGALDTYADQYYNVYMKGALIGMALDIKLRKLSDGAYGVQDMMAGLSKKYGMEKSFQDDKLFSEIVAMTYPEVGEFLNTYVAGNTPINYEEVLAEVGVNMIEGGTTKQYSLIISQESIAAAEYNGKRMLAIGNQDKLDAMGKALGLQNGDIILKMNGDELPELGPEINNFLGGQFQKIPELETMSVTVIRAVDGEPKEMTLTAPNQQIDVPIALTLAFDENATPAQLKLRKAWLEPKN</sequence>
<dbReference type="STRING" id="296218.AWN68_13110"/>
<organism evidence="3 4">
    <name type="scientific">Roseivirga echinicomitans</name>
    <dbReference type="NCBI Taxonomy" id="296218"/>
    <lineage>
        <taxon>Bacteria</taxon>
        <taxon>Pseudomonadati</taxon>
        <taxon>Bacteroidota</taxon>
        <taxon>Cytophagia</taxon>
        <taxon>Cytophagales</taxon>
        <taxon>Roseivirgaceae</taxon>
        <taxon>Roseivirga</taxon>
    </lineage>
</organism>
<dbReference type="Gene3D" id="2.60.40.3650">
    <property type="match status" value="1"/>
</dbReference>
<feature type="domain" description="Peptidase M61 N-terminal" evidence="2">
    <location>
        <begin position="38"/>
        <end position="233"/>
    </location>
</feature>
<feature type="domain" description="Peptidase M61 catalytic" evidence="1">
    <location>
        <begin position="326"/>
        <end position="400"/>
    </location>
</feature>
<dbReference type="SUPFAM" id="SSF55486">
    <property type="entry name" value="Metalloproteases ('zincins'), catalytic domain"/>
    <property type="match status" value="1"/>
</dbReference>
<evidence type="ECO:0000313" key="3">
    <source>
        <dbReference type="EMBL" id="KYG82724.1"/>
    </source>
</evidence>
<comment type="caution">
    <text evidence="3">The sequence shown here is derived from an EMBL/GenBank/DDBJ whole genome shotgun (WGS) entry which is preliminary data.</text>
</comment>
<dbReference type="InterPro" id="IPR027268">
    <property type="entry name" value="Peptidase_M4/M1_CTD_sf"/>
</dbReference>
<evidence type="ECO:0000313" key="4">
    <source>
        <dbReference type="Proteomes" id="UP000075615"/>
    </source>
</evidence>
<dbReference type="Pfam" id="PF05299">
    <property type="entry name" value="Peptidase_M61"/>
    <property type="match status" value="1"/>
</dbReference>
<reference evidence="3 4" key="1">
    <citation type="submission" date="2016-01" db="EMBL/GenBank/DDBJ databases">
        <title>Genome sequencing of Roseivirga echinicomitans KMM 6058.</title>
        <authorList>
            <person name="Selvaratnam C."/>
            <person name="Thevarajoo S."/>
            <person name="Goh K.M."/>
            <person name="Ee R."/>
            <person name="Chan K.-G."/>
            <person name="Chong C.S."/>
        </authorList>
    </citation>
    <scope>NUCLEOTIDE SEQUENCE [LARGE SCALE GENOMIC DNA]</scope>
    <source>
        <strain evidence="3 4">KMM 6058</strain>
    </source>
</reference>
<dbReference type="InterPro" id="IPR040756">
    <property type="entry name" value="Peptidase_M61_N"/>
</dbReference>